<dbReference type="InterPro" id="IPR029055">
    <property type="entry name" value="Ntn_hydrolases_N"/>
</dbReference>
<dbReference type="AlphaFoldDB" id="A0A8C0XSC3"/>
<name>A0A8C0XSC3_CASCN</name>
<reference evidence="1" key="1">
    <citation type="submission" date="2023-09" db="UniProtKB">
        <authorList>
            <consortium name="Ensembl"/>
        </authorList>
    </citation>
    <scope>IDENTIFICATION</scope>
</reference>
<protein>
    <submittedName>
        <fullName evidence="1">Uncharacterized protein</fullName>
    </submittedName>
</protein>
<accession>A0A8C0XSC3</accession>
<dbReference type="SUPFAM" id="SSF56235">
    <property type="entry name" value="N-terminal nucleophile aminohydrolases (Ntn hydrolases)"/>
    <property type="match status" value="1"/>
</dbReference>
<evidence type="ECO:0000313" key="1">
    <source>
        <dbReference type="Ensembl" id="ENSCCNP00000033467.1"/>
    </source>
</evidence>
<dbReference type="Ensembl" id="ENSCCNT00000041966.1">
    <property type="protein sequence ID" value="ENSCCNP00000033467.1"/>
    <property type="gene ID" value="ENSCCNG00000031667.1"/>
</dbReference>
<organism evidence="1">
    <name type="scientific">Castor canadensis</name>
    <name type="common">American beaver</name>
    <dbReference type="NCBI Taxonomy" id="51338"/>
    <lineage>
        <taxon>Eukaryota</taxon>
        <taxon>Metazoa</taxon>
        <taxon>Chordata</taxon>
        <taxon>Craniata</taxon>
        <taxon>Vertebrata</taxon>
        <taxon>Euteleostomi</taxon>
        <taxon>Mammalia</taxon>
        <taxon>Eutheria</taxon>
        <taxon>Euarchontoglires</taxon>
        <taxon>Glires</taxon>
        <taxon>Rodentia</taxon>
        <taxon>Castorimorpha</taxon>
        <taxon>Castoridae</taxon>
        <taxon>Castor</taxon>
    </lineage>
</organism>
<sequence length="50" mass="5323">IHAIGTGLDLPASTFSPKGRVGQVEHVTKTMKNIIGTVPLLVSGKLQRQK</sequence>
<proteinExistence type="predicted"/>